<protein>
    <submittedName>
        <fullName evidence="6">DUF2092 domain-containing protein</fullName>
    </submittedName>
</protein>
<keyword evidence="2" id="KW-0813">Transport</keyword>
<keyword evidence="3 5" id="KW-0732">Signal</keyword>
<dbReference type="EMBL" id="JAAIJR010000102">
    <property type="protein sequence ID" value="NEX22478.1"/>
    <property type="molecule type" value="Genomic_DNA"/>
</dbReference>
<comment type="caution">
    <text evidence="6">The sequence shown here is derived from an EMBL/GenBank/DDBJ whole genome shotgun (WGS) entry which is preliminary data.</text>
</comment>
<proteinExistence type="predicted"/>
<evidence type="ECO:0000256" key="1">
    <source>
        <dbReference type="ARBA" id="ARBA00011245"/>
    </source>
</evidence>
<keyword evidence="7" id="KW-1185">Reference proteome</keyword>
<evidence type="ECO:0000313" key="6">
    <source>
        <dbReference type="EMBL" id="NEX22478.1"/>
    </source>
</evidence>
<dbReference type="InterPro" id="IPR029046">
    <property type="entry name" value="LolA/LolB/LppX"/>
</dbReference>
<evidence type="ECO:0000313" key="7">
    <source>
        <dbReference type="Proteomes" id="UP000471640"/>
    </source>
</evidence>
<reference evidence="7" key="1">
    <citation type="journal article" date="2020" name="Microbiol. Resour. Announc.">
        <title>Draft Genome Sequences of Thiorhodococcus mannitoliphagus and Thiorhodococcus minor, Purple Sulfur Photosynthetic Bacteria in the Gammaproteobacterial Family Chromatiaceae.</title>
        <authorList>
            <person name="Aviles F.A."/>
            <person name="Meyer T.E."/>
            <person name="Kyndt J.A."/>
        </authorList>
    </citation>
    <scope>NUCLEOTIDE SEQUENCE [LARGE SCALE GENOMIC DNA]</scope>
    <source>
        <strain evidence="7">DSM 18266</strain>
    </source>
</reference>
<dbReference type="Proteomes" id="UP000471640">
    <property type="component" value="Unassembled WGS sequence"/>
</dbReference>
<accession>A0A6P1DWD8</accession>
<sequence>MKMFAQSLAVLLLASLAVVSSALAEPPLPDPIHLPGMPVIDPAAMQALKRMGAYLRTLESFSVRVDDVIDEVLDSGQKIQLTKTVELQVHRPDRLRADVETDRKAREIYYDGKTFTLVAPETRYYSTVPAPPTIREFLVEVQSKFGIEFPLVDLFYWGDEEDDSKAIREGMWVGTSRIAGQLVDHYAFRQRDVDWQIWIAQGDAPLPLRYVITTKNEPGEPQFMANLTWDTTTRPADVVFTFIPTKDDYPITIVTIDSAPVTP</sequence>
<dbReference type="GO" id="GO:0015031">
    <property type="term" value="P:protein transport"/>
    <property type="evidence" value="ECO:0007669"/>
    <property type="project" value="UniProtKB-KW"/>
</dbReference>
<organism evidence="6 7">
    <name type="scientific">Thiorhodococcus mannitoliphagus</name>
    <dbReference type="NCBI Taxonomy" id="329406"/>
    <lineage>
        <taxon>Bacteria</taxon>
        <taxon>Pseudomonadati</taxon>
        <taxon>Pseudomonadota</taxon>
        <taxon>Gammaproteobacteria</taxon>
        <taxon>Chromatiales</taxon>
        <taxon>Chromatiaceae</taxon>
        <taxon>Thiorhodococcus</taxon>
    </lineage>
</organism>
<evidence type="ECO:0000256" key="3">
    <source>
        <dbReference type="ARBA" id="ARBA00022729"/>
    </source>
</evidence>
<feature type="signal peptide" evidence="5">
    <location>
        <begin position="1"/>
        <end position="24"/>
    </location>
</feature>
<evidence type="ECO:0000256" key="4">
    <source>
        <dbReference type="ARBA" id="ARBA00022927"/>
    </source>
</evidence>
<dbReference type="InterPro" id="IPR019207">
    <property type="entry name" value="DUF2092"/>
</dbReference>
<dbReference type="SUPFAM" id="SSF89392">
    <property type="entry name" value="Prokaryotic lipoproteins and lipoprotein localization factors"/>
    <property type="match status" value="1"/>
</dbReference>
<keyword evidence="4" id="KW-0653">Protein transport</keyword>
<name>A0A6P1DWD8_9GAMM</name>
<comment type="subunit">
    <text evidence="1">Monomer.</text>
</comment>
<dbReference type="RefSeq" id="WP_164655568.1">
    <property type="nucleotide sequence ID" value="NZ_JAAIJR010000102.1"/>
</dbReference>
<dbReference type="AlphaFoldDB" id="A0A6P1DWD8"/>
<gene>
    <name evidence="6" type="ORF">G3480_19565</name>
</gene>
<evidence type="ECO:0000256" key="2">
    <source>
        <dbReference type="ARBA" id="ARBA00022448"/>
    </source>
</evidence>
<reference evidence="6 7" key="2">
    <citation type="submission" date="2020-02" db="EMBL/GenBank/DDBJ databases">
        <title>Genome sequences of Thiorhodococcus mannitoliphagus and Thiorhodococcus minor, purple sulfur photosynthetic bacteria in the gammaproteobacterial family, Chromatiaceae.</title>
        <authorList>
            <person name="Aviles F.A."/>
            <person name="Meyer T.E."/>
            <person name="Kyndt J.A."/>
        </authorList>
    </citation>
    <scope>NUCLEOTIDE SEQUENCE [LARGE SCALE GENOMIC DNA]</scope>
    <source>
        <strain evidence="6 7">DSM 18266</strain>
    </source>
</reference>
<dbReference type="Pfam" id="PF09865">
    <property type="entry name" value="DUF2092"/>
    <property type="match status" value="1"/>
</dbReference>
<feature type="chain" id="PRO_5026756519" evidence="5">
    <location>
        <begin position="25"/>
        <end position="263"/>
    </location>
</feature>
<evidence type="ECO:0000256" key="5">
    <source>
        <dbReference type="SAM" id="SignalP"/>
    </source>
</evidence>